<reference evidence="1 2" key="1">
    <citation type="journal article" date="2016" name="Nat. Commun.">
        <title>Thousands of microbial genomes shed light on interconnected biogeochemical processes in an aquifer system.</title>
        <authorList>
            <person name="Anantharaman K."/>
            <person name="Brown C.T."/>
            <person name="Hug L.A."/>
            <person name="Sharon I."/>
            <person name="Castelle C.J."/>
            <person name="Probst A.J."/>
            <person name="Thomas B.C."/>
            <person name="Singh A."/>
            <person name="Wilkins M.J."/>
            <person name="Karaoz U."/>
            <person name="Brodie E.L."/>
            <person name="Williams K.H."/>
            <person name="Hubbard S.S."/>
            <person name="Banfield J.F."/>
        </authorList>
    </citation>
    <scope>NUCLEOTIDE SEQUENCE [LARGE SCALE GENOMIC DNA]</scope>
</reference>
<dbReference type="EMBL" id="MEXR01000014">
    <property type="protein sequence ID" value="OGD10085.1"/>
    <property type="molecule type" value="Genomic_DNA"/>
</dbReference>
<dbReference type="STRING" id="1797263.A2397_04580"/>
<organism evidence="1 2">
    <name type="scientific">Candidatus Amesbacteria bacterium RIFOXYB1_FULL_44_23</name>
    <dbReference type="NCBI Taxonomy" id="1797263"/>
    <lineage>
        <taxon>Bacteria</taxon>
        <taxon>Candidatus Amesiibacteriota</taxon>
    </lineage>
</organism>
<sequence>MKNQKLIIMGVVALLVILGLGGLVMSKSNKTSVAVNSGNGQTTVVTTEDSKMSIADLMGKGGNVKCSYQASGTDSGSMSALVYLSGKKMRVESSGTNPDGEAYESKMVSDGEFVYVWSDKEKTGMKIATDASTGSTDAWKGQASYINPEQKVDYKCDSWNVDEAVFTLPTDVKFTDLSAMQKTQCSACDSLSGEQKASCKEAMGCE</sequence>
<accession>A0A1F4ZUP6</accession>
<evidence type="ECO:0000313" key="1">
    <source>
        <dbReference type="EMBL" id="OGD10085.1"/>
    </source>
</evidence>
<dbReference type="AlphaFoldDB" id="A0A1F4ZUP6"/>
<protein>
    <submittedName>
        <fullName evidence="1">Uncharacterized protein</fullName>
    </submittedName>
</protein>
<proteinExistence type="predicted"/>
<dbReference type="Proteomes" id="UP000176424">
    <property type="component" value="Unassembled WGS sequence"/>
</dbReference>
<evidence type="ECO:0000313" key="2">
    <source>
        <dbReference type="Proteomes" id="UP000176424"/>
    </source>
</evidence>
<name>A0A1F4ZUP6_9BACT</name>
<comment type="caution">
    <text evidence="1">The sequence shown here is derived from an EMBL/GenBank/DDBJ whole genome shotgun (WGS) entry which is preliminary data.</text>
</comment>
<gene>
    <name evidence="1" type="ORF">A2397_04580</name>
</gene>